<dbReference type="EMBL" id="JAPDHF010000007">
    <property type="protein sequence ID" value="KAJ4015527.1"/>
    <property type="molecule type" value="Genomic_DNA"/>
</dbReference>
<sequence length="115" mass="12581">MSDGVVVTDNGIPPPMNWVNTYNEMGGDEMWGPGGQMEDEVLGRGIEGDVRPHYGKAPWTGEALCLFEVGSGKFFLFNVINGSMLQVMDQSDLQSIVDILDDENKGLPALDFQEV</sequence>
<comment type="caution">
    <text evidence="1">The sequence shown here is derived from an EMBL/GenBank/DDBJ whole genome shotgun (WGS) entry which is preliminary data.</text>
</comment>
<evidence type="ECO:0000313" key="2">
    <source>
        <dbReference type="Proteomes" id="UP001152130"/>
    </source>
</evidence>
<reference evidence="1" key="1">
    <citation type="submission" date="2022-10" db="EMBL/GenBank/DDBJ databases">
        <title>Fusarium specimens isolated from Avocado Roots.</title>
        <authorList>
            <person name="Stajich J."/>
            <person name="Roper C."/>
            <person name="Heimlech-Rivalta G."/>
        </authorList>
    </citation>
    <scope>NUCLEOTIDE SEQUENCE</scope>
    <source>
        <strain evidence="1">CF00143</strain>
    </source>
</reference>
<gene>
    <name evidence="1" type="ORF">NW766_005872</name>
</gene>
<protein>
    <submittedName>
        <fullName evidence="1">Uncharacterized protein</fullName>
    </submittedName>
</protein>
<keyword evidence="2" id="KW-1185">Reference proteome</keyword>
<accession>A0A9W8UBA4</accession>
<proteinExistence type="predicted"/>
<dbReference type="AlphaFoldDB" id="A0A9W8UBA4"/>
<organism evidence="1 2">
    <name type="scientific">Fusarium irregulare</name>
    <dbReference type="NCBI Taxonomy" id="2494466"/>
    <lineage>
        <taxon>Eukaryota</taxon>
        <taxon>Fungi</taxon>
        <taxon>Dikarya</taxon>
        <taxon>Ascomycota</taxon>
        <taxon>Pezizomycotina</taxon>
        <taxon>Sordariomycetes</taxon>
        <taxon>Hypocreomycetidae</taxon>
        <taxon>Hypocreales</taxon>
        <taxon>Nectriaceae</taxon>
        <taxon>Fusarium</taxon>
        <taxon>Fusarium incarnatum-equiseti species complex</taxon>
    </lineage>
</organism>
<evidence type="ECO:0000313" key="1">
    <source>
        <dbReference type="EMBL" id="KAJ4015527.1"/>
    </source>
</evidence>
<dbReference type="Proteomes" id="UP001152130">
    <property type="component" value="Unassembled WGS sequence"/>
</dbReference>
<name>A0A9W8UBA4_9HYPO</name>